<dbReference type="RefSeq" id="WP_227422138.1">
    <property type="nucleotide sequence ID" value="NZ_CP071868.1"/>
</dbReference>
<evidence type="ECO:0000259" key="4">
    <source>
        <dbReference type="Pfam" id="PF07992"/>
    </source>
</evidence>
<dbReference type="Pfam" id="PF07992">
    <property type="entry name" value="Pyr_redox_2"/>
    <property type="match status" value="1"/>
</dbReference>
<feature type="domain" description="FAD/NAD(P)-binding" evidence="4">
    <location>
        <begin position="235"/>
        <end position="544"/>
    </location>
</feature>
<accession>A0A8A4ZBQ1</accession>
<keyword evidence="2" id="KW-0560">Oxidoreductase</keyword>
<protein>
    <submittedName>
        <fullName evidence="5">FAD-dependent oxidoreductase</fullName>
    </submittedName>
</protein>
<dbReference type="Gene3D" id="3.50.50.60">
    <property type="entry name" value="FAD/NAD(P)-binding domain"/>
    <property type="match status" value="2"/>
</dbReference>
<dbReference type="InterPro" id="IPR023753">
    <property type="entry name" value="FAD/NAD-binding_dom"/>
</dbReference>
<dbReference type="Proteomes" id="UP000663937">
    <property type="component" value="Chromosome"/>
</dbReference>
<evidence type="ECO:0000256" key="2">
    <source>
        <dbReference type="ARBA" id="ARBA00023002"/>
    </source>
</evidence>
<organism evidence="5 6">
    <name type="scientific">Pengzhenrongella sicca</name>
    <dbReference type="NCBI Taxonomy" id="2819238"/>
    <lineage>
        <taxon>Bacteria</taxon>
        <taxon>Bacillati</taxon>
        <taxon>Actinomycetota</taxon>
        <taxon>Actinomycetes</taxon>
        <taxon>Micrococcales</taxon>
        <taxon>Pengzhenrongella</taxon>
    </lineage>
</organism>
<keyword evidence="6" id="KW-1185">Reference proteome</keyword>
<dbReference type="GO" id="GO:0004791">
    <property type="term" value="F:thioredoxin-disulfide reductase (NADPH) activity"/>
    <property type="evidence" value="ECO:0007669"/>
    <property type="project" value="UniProtKB-EC"/>
</dbReference>
<dbReference type="EMBL" id="CP071868">
    <property type="protein sequence ID" value="QTE27917.1"/>
    <property type="molecule type" value="Genomic_DNA"/>
</dbReference>
<dbReference type="InterPro" id="IPR050097">
    <property type="entry name" value="Ferredoxin-NADP_redctase_2"/>
</dbReference>
<evidence type="ECO:0000256" key="3">
    <source>
        <dbReference type="ARBA" id="ARBA00048132"/>
    </source>
</evidence>
<reference evidence="5" key="1">
    <citation type="submission" date="2021-03" db="EMBL/GenBank/DDBJ databases">
        <title>Pengzhenrongella sicca gen. nov., sp. nov., a new member of suborder Micrococcineae isolated from High-Arctic tundra soil.</title>
        <authorList>
            <person name="Peng F."/>
        </authorList>
    </citation>
    <scope>NUCLEOTIDE SEQUENCE</scope>
    <source>
        <strain evidence="5">LRZ-2</strain>
    </source>
</reference>
<dbReference type="SUPFAM" id="SSF51905">
    <property type="entry name" value="FAD/NAD(P)-binding domain"/>
    <property type="match status" value="1"/>
</dbReference>
<keyword evidence="1" id="KW-0285">Flavoprotein</keyword>
<dbReference type="AlphaFoldDB" id="A0A8A4ZBQ1"/>
<evidence type="ECO:0000313" key="5">
    <source>
        <dbReference type="EMBL" id="QTE27917.1"/>
    </source>
</evidence>
<evidence type="ECO:0000256" key="1">
    <source>
        <dbReference type="ARBA" id="ARBA00022630"/>
    </source>
</evidence>
<dbReference type="PRINTS" id="PR00469">
    <property type="entry name" value="PNDRDTASEII"/>
</dbReference>
<dbReference type="PRINTS" id="PR00368">
    <property type="entry name" value="FADPNR"/>
</dbReference>
<comment type="catalytic activity">
    <reaction evidence="3">
        <text>[thioredoxin]-dithiol + NADP(+) = [thioredoxin]-disulfide + NADPH + H(+)</text>
        <dbReference type="Rhea" id="RHEA:20345"/>
        <dbReference type="Rhea" id="RHEA-COMP:10698"/>
        <dbReference type="Rhea" id="RHEA-COMP:10700"/>
        <dbReference type="ChEBI" id="CHEBI:15378"/>
        <dbReference type="ChEBI" id="CHEBI:29950"/>
        <dbReference type="ChEBI" id="CHEBI:50058"/>
        <dbReference type="ChEBI" id="CHEBI:57783"/>
        <dbReference type="ChEBI" id="CHEBI:58349"/>
        <dbReference type="EC" id="1.8.1.9"/>
    </reaction>
</comment>
<evidence type="ECO:0000313" key="6">
    <source>
        <dbReference type="Proteomes" id="UP000663937"/>
    </source>
</evidence>
<dbReference type="KEGG" id="psic:J4E96_10880"/>
<dbReference type="InterPro" id="IPR036188">
    <property type="entry name" value="FAD/NAD-bd_sf"/>
</dbReference>
<dbReference type="PANTHER" id="PTHR48105">
    <property type="entry name" value="THIOREDOXIN REDUCTASE 1-RELATED-RELATED"/>
    <property type="match status" value="1"/>
</dbReference>
<name>A0A8A4ZBQ1_9MICO</name>
<sequence length="564" mass="59865">MARQDERPAIVLASRDERTLHLVGTELDRRYGRDYAIVRCRPESAHDLLTHLRDDGTQVALVIGATEDDDGIDVLGAVRELHPAAVRIVVVTWGRFDTAERVFDALGAGRIDHYCVRPEHPRDEEFHRLVTESLEDWSLAVGGGFEAVRIIGDPSAAISHTMRDLFTRNHIPIGFHDAHTERGRELLEAAGLVNPALPVVILRYKPEPTVLVAPTFPQIAEAFGLTSPLPADARFDVTVIGAGPAGLAAAVYAASEGLRVLIIERQAVGGQAGTSSRIRNYPGFPQGVTGNRLAFSAFNQAWSFGATFHFMRGARGLRVDGADRVVDLTDGTSVRSSAVVIASGVEYRRLGVPALEELLGRGVFYGASVTEAPAMRGRRVVVVGGGNSAGQAAVHLARFATHVSVLVRGQVAASMSDYLVRELAALATVDLREGVEVTGGGGDGRLEHVLVRDRATGALSREEADGLFALIGSEPMTGWLDGSVARDAQGFVLTGADVPGGSITGPDGTARPPMMLETSVAGVFAVGDVRYGSVKRVASAVGAGAISIQLLHGYLEDLRAVDPH</sequence>
<gene>
    <name evidence="5" type="ORF">J4E96_10880</name>
</gene>
<proteinExistence type="predicted"/>